<dbReference type="SMART" id="SM00935">
    <property type="entry name" value="OmpH"/>
    <property type="match status" value="1"/>
</dbReference>
<evidence type="ECO:0000313" key="5">
    <source>
        <dbReference type="EMBL" id="UOF02413.1"/>
    </source>
</evidence>
<evidence type="ECO:0000313" key="6">
    <source>
        <dbReference type="Proteomes" id="UP000830116"/>
    </source>
</evidence>
<keyword evidence="3" id="KW-0175">Coiled coil</keyword>
<evidence type="ECO:0000256" key="2">
    <source>
        <dbReference type="ARBA" id="ARBA00022729"/>
    </source>
</evidence>
<keyword evidence="2 4" id="KW-0732">Signal</keyword>
<proteinExistence type="inferred from homology"/>
<accession>A0ABY4CFT7</accession>
<feature type="coiled-coil region" evidence="3">
    <location>
        <begin position="43"/>
        <end position="77"/>
    </location>
</feature>
<dbReference type="Proteomes" id="UP000830116">
    <property type="component" value="Chromosome"/>
</dbReference>
<dbReference type="Pfam" id="PF03938">
    <property type="entry name" value="OmpH"/>
    <property type="match status" value="1"/>
</dbReference>
<dbReference type="EMBL" id="CP093442">
    <property type="protein sequence ID" value="UOF02413.1"/>
    <property type="molecule type" value="Genomic_DNA"/>
</dbReference>
<evidence type="ECO:0000256" key="4">
    <source>
        <dbReference type="SAM" id="SignalP"/>
    </source>
</evidence>
<feature type="chain" id="PRO_5046053691" evidence="4">
    <location>
        <begin position="20"/>
        <end position="167"/>
    </location>
</feature>
<keyword evidence="6" id="KW-1185">Reference proteome</keyword>
<comment type="similarity">
    <text evidence="1">Belongs to the Skp family.</text>
</comment>
<sequence>MKNLLIVLSMLMTASFAHAADAKVGYVDMQKAIQSTSAGKKAKTELEGEFNKKKKELEKKEADLKKMGEDLEKKKSVLSEEALGKKQAEFQEEMLRYRDVVGKSQLEIQKKERELTAPILEKMKKVIAKLAKDKGYTMVIENSQMVLYATPDADLTEQVIKAYESEK</sequence>
<protein>
    <submittedName>
        <fullName evidence="5">OmpH family outer membrane protein</fullName>
    </submittedName>
</protein>
<feature type="signal peptide" evidence="4">
    <location>
        <begin position="1"/>
        <end position="19"/>
    </location>
</feature>
<evidence type="ECO:0000256" key="1">
    <source>
        <dbReference type="ARBA" id="ARBA00009091"/>
    </source>
</evidence>
<organism evidence="5 6">
    <name type="scientific">Bdellovibrio reynosensis</name>
    <dbReference type="NCBI Taxonomy" id="2835041"/>
    <lineage>
        <taxon>Bacteria</taxon>
        <taxon>Pseudomonadati</taxon>
        <taxon>Bdellovibrionota</taxon>
        <taxon>Bdellovibrionia</taxon>
        <taxon>Bdellovibrionales</taxon>
        <taxon>Pseudobdellovibrionaceae</taxon>
        <taxon>Bdellovibrio</taxon>
    </lineage>
</organism>
<gene>
    <name evidence="5" type="ORF">MNR06_05545</name>
</gene>
<dbReference type="SUPFAM" id="SSF111384">
    <property type="entry name" value="OmpH-like"/>
    <property type="match status" value="1"/>
</dbReference>
<dbReference type="PANTHER" id="PTHR35089:SF1">
    <property type="entry name" value="CHAPERONE PROTEIN SKP"/>
    <property type="match status" value="1"/>
</dbReference>
<dbReference type="RefSeq" id="WP_243539799.1">
    <property type="nucleotide sequence ID" value="NZ_CP093442.1"/>
</dbReference>
<reference evidence="5" key="1">
    <citation type="submission" date="2022-03" db="EMBL/GenBank/DDBJ databases">
        <title>Genome Identification and Characterization of new species Bdellovibrio reynosense LBG001 sp. nov. from a Mexico soil sample.</title>
        <authorList>
            <person name="Camilli A."/>
            <person name="Ajao Y."/>
            <person name="Guo X."/>
        </authorList>
    </citation>
    <scope>NUCLEOTIDE SEQUENCE</scope>
    <source>
        <strain evidence="5">LBG001</strain>
    </source>
</reference>
<dbReference type="InterPro" id="IPR024930">
    <property type="entry name" value="Skp_dom_sf"/>
</dbReference>
<dbReference type="InterPro" id="IPR005632">
    <property type="entry name" value="Chaperone_Skp"/>
</dbReference>
<name>A0ABY4CFT7_9BACT</name>
<dbReference type="PANTHER" id="PTHR35089">
    <property type="entry name" value="CHAPERONE PROTEIN SKP"/>
    <property type="match status" value="1"/>
</dbReference>
<evidence type="ECO:0000256" key="3">
    <source>
        <dbReference type="SAM" id="Coils"/>
    </source>
</evidence>
<dbReference type="Gene3D" id="3.30.910.20">
    <property type="entry name" value="Skp domain"/>
    <property type="match status" value="1"/>
</dbReference>